<dbReference type="Proteomes" id="UP001497700">
    <property type="component" value="Unassembled WGS sequence"/>
</dbReference>
<reference evidence="1 2" key="1">
    <citation type="journal article" date="2022" name="New Phytol.">
        <title>Ecological generalism drives hyperdiversity of secondary metabolite gene clusters in xylarialean endophytes.</title>
        <authorList>
            <person name="Franco M.E.E."/>
            <person name="Wisecaver J.H."/>
            <person name="Arnold A.E."/>
            <person name="Ju Y.M."/>
            <person name="Slot J.C."/>
            <person name="Ahrendt S."/>
            <person name="Moore L.P."/>
            <person name="Eastman K.E."/>
            <person name="Scott K."/>
            <person name="Konkel Z."/>
            <person name="Mondo S.J."/>
            <person name="Kuo A."/>
            <person name="Hayes R.D."/>
            <person name="Haridas S."/>
            <person name="Andreopoulos B."/>
            <person name="Riley R."/>
            <person name="LaButti K."/>
            <person name="Pangilinan J."/>
            <person name="Lipzen A."/>
            <person name="Amirebrahimi M."/>
            <person name="Yan J."/>
            <person name="Adam C."/>
            <person name="Keymanesh K."/>
            <person name="Ng V."/>
            <person name="Louie K."/>
            <person name="Northen T."/>
            <person name="Drula E."/>
            <person name="Henrissat B."/>
            <person name="Hsieh H.M."/>
            <person name="Youens-Clark K."/>
            <person name="Lutzoni F."/>
            <person name="Miadlikowska J."/>
            <person name="Eastwood D.C."/>
            <person name="Hamelin R.C."/>
            <person name="Grigoriev I.V."/>
            <person name="U'Ren J.M."/>
        </authorList>
    </citation>
    <scope>NUCLEOTIDE SEQUENCE [LARGE SCALE GENOMIC DNA]</scope>
    <source>
        <strain evidence="1 2">CBS 119005</strain>
    </source>
</reference>
<comment type="caution">
    <text evidence="1">The sequence shown here is derived from an EMBL/GenBank/DDBJ whole genome shotgun (WGS) entry which is preliminary data.</text>
</comment>
<dbReference type="EMBL" id="MU393495">
    <property type="protein sequence ID" value="KAI4863917.1"/>
    <property type="molecule type" value="Genomic_DNA"/>
</dbReference>
<accession>A0ACB9YWY5</accession>
<evidence type="ECO:0000313" key="2">
    <source>
        <dbReference type="Proteomes" id="UP001497700"/>
    </source>
</evidence>
<protein>
    <submittedName>
        <fullName evidence="1">Uncharacterized protein</fullName>
    </submittedName>
</protein>
<sequence>MVAIQVMSDLYIDRDPSWESFRIQPTALYLALLGNIGLLDDALFTFLEMQLCHFRIVFYVLGPHELRQGKFVFLDNDRYDIPNSKVTILGSPLFSFPPIQDRDYNYLTHVSAFRECVDFLHDATNAVIEADPSQSICILTHYCPSRDERALNGLDDEHVNLVSTDMEWFMFWHVPQLKLWAFGGTGHNCTLHNERIRRFLYTNQRGTGSPDEPHSCSHFRPTDRTHVYPMIYDVQNGRMS</sequence>
<name>A0ACB9YWY5_9PEZI</name>
<organism evidence="1 2">
    <name type="scientific">Hypoxylon rubiginosum</name>
    <dbReference type="NCBI Taxonomy" id="110542"/>
    <lineage>
        <taxon>Eukaryota</taxon>
        <taxon>Fungi</taxon>
        <taxon>Dikarya</taxon>
        <taxon>Ascomycota</taxon>
        <taxon>Pezizomycotina</taxon>
        <taxon>Sordariomycetes</taxon>
        <taxon>Xylariomycetidae</taxon>
        <taxon>Xylariales</taxon>
        <taxon>Hypoxylaceae</taxon>
        <taxon>Hypoxylon</taxon>
    </lineage>
</organism>
<proteinExistence type="predicted"/>
<evidence type="ECO:0000313" key="1">
    <source>
        <dbReference type="EMBL" id="KAI4863917.1"/>
    </source>
</evidence>
<gene>
    <name evidence="1" type="ORF">F4820DRAFT_471034</name>
</gene>
<keyword evidence="2" id="KW-1185">Reference proteome</keyword>